<proteinExistence type="predicted"/>
<gene>
    <name evidence="2" type="ORF">AVEN_97146_1</name>
</gene>
<dbReference type="AlphaFoldDB" id="A0A4Y2DF05"/>
<feature type="region of interest" description="Disordered" evidence="1">
    <location>
        <begin position="23"/>
        <end position="78"/>
    </location>
</feature>
<feature type="compositionally biased region" description="Basic and acidic residues" evidence="1">
    <location>
        <begin position="36"/>
        <end position="49"/>
    </location>
</feature>
<organism evidence="2 3">
    <name type="scientific">Araneus ventricosus</name>
    <name type="common">Orbweaver spider</name>
    <name type="synonym">Epeira ventricosa</name>
    <dbReference type="NCBI Taxonomy" id="182803"/>
    <lineage>
        <taxon>Eukaryota</taxon>
        <taxon>Metazoa</taxon>
        <taxon>Ecdysozoa</taxon>
        <taxon>Arthropoda</taxon>
        <taxon>Chelicerata</taxon>
        <taxon>Arachnida</taxon>
        <taxon>Araneae</taxon>
        <taxon>Araneomorphae</taxon>
        <taxon>Entelegynae</taxon>
        <taxon>Araneoidea</taxon>
        <taxon>Araneidae</taxon>
        <taxon>Araneus</taxon>
    </lineage>
</organism>
<evidence type="ECO:0000256" key="1">
    <source>
        <dbReference type="SAM" id="MobiDB-lite"/>
    </source>
</evidence>
<dbReference type="Proteomes" id="UP000499080">
    <property type="component" value="Unassembled WGS sequence"/>
</dbReference>
<reference evidence="2 3" key="1">
    <citation type="journal article" date="2019" name="Sci. Rep.">
        <title>Orb-weaving spider Araneus ventricosus genome elucidates the spidroin gene catalogue.</title>
        <authorList>
            <person name="Kono N."/>
            <person name="Nakamura H."/>
            <person name="Ohtoshi R."/>
            <person name="Moran D.A.P."/>
            <person name="Shinohara A."/>
            <person name="Yoshida Y."/>
            <person name="Fujiwara M."/>
            <person name="Mori M."/>
            <person name="Tomita M."/>
            <person name="Arakawa K."/>
        </authorList>
    </citation>
    <scope>NUCLEOTIDE SEQUENCE [LARGE SCALE GENOMIC DNA]</scope>
</reference>
<name>A0A4Y2DF05_ARAVE</name>
<dbReference type="EMBL" id="BGPR01000346">
    <property type="protein sequence ID" value="GBM14618.1"/>
    <property type="molecule type" value="Genomic_DNA"/>
</dbReference>
<keyword evidence="3" id="KW-1185">Reference proteome</keyword>
<evidence type="ECO:0000313" key="3">
    <source>
        <dbReference type="Proteomes" id="UP000499080"/>
    </source>
</evidence>
<protein>
    <submittedName>
        <fullName evidence="2">Uncharacterized protein</fullName>
    </submittedName>
</protein>
<feature type="compositionally biased region" description="Low complexity" evidence="1">
    <location>
        <begin position="23"/>
        <end position="33"/>
    </location>
</feature>
<accession>A0A4Y2DF05</accession>
<comment type="caution">
    <text evidence="2">The sequence shown here is derived from an EMBL/GenBank/DDBJ whole genome shotgun (WGS) entry which is preliminary data.</text>
</comment>
<sequence length="78" mass="9165">MSVVLAVHQEEETWRRRTRWSWSRQESTWSSRRVPGRKDQADQEERWQEQADLQDQVEPGAYGPGGAGQWNHLMDQAA</sequence>
<evidence type="ECO:0000313" key="2">
    <source>
        <dbReference type="EMBL" id="GBM14618.1"/>
    </source>
</evidence>